<reference evidence="2 3" key="1">
    <citation type="submission" date="2020-08" db="EMBL/GenBank/DDBJ databases">
        <title>Winogradskyella ouciana sp. nov., isolated from the hadal seawater of the Mariana Trench.</title>
        <authorList>
            <person name="He X."/>
        </authorList>
    </citation>
    <scope>NUCLEOTIDE SEQUENCE [LARGE SCALE GENOMIC DNA]</scope>
    <source>
        <strain evidence="2 3">KCTC 22026</strain>
    </source>
</reference>
<name>A0ABR6Y1S9_9FLAO</name>
<dbReference type="Proteomes" id="UP000607435">
    <property type="component" value="Unassembled WGS sequence"/>
</dbReference>
<dbReference type="RefSeq" id="WP_186845787.1">
    <property type="nucleotide sequence ID" value="NZ_JACOME010000002.1"/>
</dbReference>
<gene>
    <name evidence="2" type="ORF">H6H04_09820</name>
</gene>
<evidence type="ECO:0000256" key="1">
    <source>
        <dbReference type="SAM" id="Phobius"/>
    </source>
</evidence>
<comment type="caution">
    <text evidence="2">The sequence shown here is derived from an EMBL/GenBank/DDBJ whole genome shotgun (WGS) entry which is preliminary data.</text>
</comment>
<keyword evidence="3" id="KW-1185">Reference proteome</keyword>
<keyword evidence="1" id="KW-0812">Transmembrane</keyword>
<feature type="transmembrane region" description="Helical" evidence="1">
    <location>
        <begin position="87"/>
        <end position="107"/>
    </location>
</feature>
<evidence type="ECO:0008006" key="4">
    <source>
        <dbReference type="Google" id="ProtNLM"/>
    </source>
</evidence>
<protein>
    <recommendedName>
        <fullName evidence="4">DUF2975 domain-containing protein</fullName>
    </recommendedName>
</protein>
<feature type="transmembrane region" description="Helical" evidence="1">
    <location>
        <begin position="12"/>
        <end position="34"/>
    </location>
</feature>
<feature type="transmembrane region" description="Helical" evidence="1">
    <location>
        <begin position="40"/>
        <end position="66"/>
    </location>
</feature>
<sequence length="161" mass="17754">MEKKLKHSILTSYLIGAPIGIIIVFATIFVPSFLFGEGLMIIVILGTYGISTIGLVVAFIISLWIGGKVAYKNIKNGKSLLLTSFKYSTLVNAIIWTTFCLIISITVKEEKILMMVPPIFAFVVCTVLTTFSIGLLISYVIKRIISKPTELKNSVANKVYK</sequence>
<keyword evidence="1" id="KW-0472">Membrane</keyword>
<proteinExistence type="predicted"/>
<dbReference type="EMBL" id="JACOME010000002">
    <property type="protein sequence ID" value="MBC3846675.1"/>
    <property type="molecule type" value="Genomic_DNA"/>
</dbReference>
<accession>A0ABR6Y1S9</accession>
<evidence type="ECO:0000313" key="3">
    <source>
        <dbReference type="Proteomes" id="UP000607435"/>
    </source>
</evidence>
<organism evidence="2 3">
    <name type="scientific">Winogradskyella echinorum</name>
    <dbReference type="NCBI Taxonomy" id="538189"/>
    <lineage>
        <taxon>Bacteria</taxon>
        <taxon>Pseudomonadati</taxon>
        <taxon>Bacteroidota</taxon>
        <taxon>Flavobacteriia</taxon>
        <taxon>Flavobacteriales</taxon>
        <taxon>Flavobacteriaceae</taxon>
        <taxon>Winogradskyella</taxon>
    </lineage>
</organism>
<feature type="transmembrane region" description="Helical" evidence="1">
    <location>
        <begin position="119"/>
        <end position="141"/>
    </location>
</feature>
<evidence type="ECO:0000313" key="2">
    <source>
        <dbReference type="EMBL" id="MBC3846675.1"/>
    </source>
</evidence>
<keyword evidence="1" id="KW-1133">Transmembrane helix</keyword>